<dbReference type="Proteomes" id="UP000295060">
    <property type="component" value="Unassembled WGS sequence"/>
</dbReference>
<dbReference type="EMBL" id="SODU01000004">
    <property type="protein sequence ID" value="TDW84385.1"/>
    <property type="molecule type" value="Genomic_DNA"/>
</dbReference>
<organism evidence="3 4">
    <name type="scientific">Kribbella pratensis</name>
    <dbReference type="NCBI Taxonomy" id="2512112"/>
    <lineage>
        <taxon>Bacteria</taxon>
        <taxon>Bacillati</taxon>
        <taxon>Actinomycetota</taxon>
        <taxon>Actinomycetes</taxon>
        <taxon>Propionibacteriales</taxon>
        <taxon>Kribbellaceae</taxon>
        <taxon>Kribbella</taxon>
    </lineage>
</organism>
<name>A0ABY2F7X2_9ACTN</name>
<evidence type="ECO:0000313" key="4">
    <source>
        <dbReference type="Proteomes" id="UP000295060"/>
    </source>
</evidence>
<dbReference type="PANTHER" id="PTHR14239">
    <property type="entry name" value="DUDULIN-RELATED"/>
    <property type="match status" value="1"/>
</dbReference>
<dbReference type="InterPro" id="IPR036291">
    <property type="entry name" value="NAD(P)-bd_dom_sf"/>
</dbReference>
<gene>
    <name evidence="3" type="ORF">EV137_7195</name>
</gene>
<dbReference type="PROSITE" id="PS00065">
    <property type="entry name" value="D_2_HYDROXYACID_DH_1"/>
    <property type="match status" value="1"/>
</dbReference>
<evidence type="ECO:0000313" key="3">
    <source>
        <dbReference type="EMBL" id="TDW84385.1"/>
    </source>
</evidence>
<evidence type="ECO:0000256" key="1">
    <source>
        <dbReference type="ARBA" id="ARBA00023002"/>
    </source>
</evidence>
<reference evidence="3 4" key="1">
    <citation type="submission" date="2019-03" db="EMBL/GenBank/DDBJ databases">
        <title>Genomic Encyclopedia of Type Strains, Phase III (KMG-III): the genomes of soil and plant-associated and newly described type strains.</title>
        <authorList>
            <person name="Whitman W."/>
        </authorList>
    </citation>
    <scope>NUCLEOTIDE SEQUENCE [LARGE SCALE GENOMIC DNA]</scope>
    <source>
        <strain evidence="3 4">VKMAc-2574</strain>
    </source>
</reference>
<accession>A0ABY2F7X2</accession>
<dbReference type="Gene3D" id="3.40.50.720">
    <property type="entry name" value="NAD(P)-binding Rossmann-like Domain"/>
    <property type="match status" value="1"/>
</dbReference>
<proteinExistence type="predicted"/>
<feature type="domain" description="Pyrroline-5-carboxylate reductase catalytic N-terminal" evidence="2">
    <location>
        <begin position="5"/>
        <end position="93"/>
    </location>
</feature>
<dbReference type="Pfam" id="PF03807">
    <property type="entry name" value="F420_oxidored"/>
    <property type="match status" value="1"/>
</dbReference>
<keyword evidence="4" id="KW-1185">Reference proteome</keyword>
<evidence type="ECO:0000259" key="2">
    <source>
        <dbReference type="Pfam" id="PF03807"/>
    </source>
</evidence>
<protein>
    <recommendedName>
        <fullName evidence="2">Pyrroline-5-carboxylate reductase catalytic N-terminal domain-containing protein</fullName>
    </recommendedName>
</protein>
<keyword evidence="1" id="KW-0560">Oxidoreductase</keyword>
<dbReference type="InterPro" id="IPR029752">
    <property type="entry name" value="D-isomer_DH_CS1"/>
</dbReference>
<dbReference type="RefSeq" id="WP_134132514.1">
    <property type="nucleotide sequence ID" value="NZ_SODU01000004.1"/>
</dbReference>
<dbReference type="SUPFAM" id="SSF51735">
    <property type="entry name" value="NAD(P)-binding Rossmann-fold domains"/>
    <property type="match status" value="1"/>
</dbReference>
<sequence length="206" mass="20768">MAAPIGIVGSGAVGRALAAHVVASGRHVVLCNSRSPVTLDSVVENLGPKASALETSAVAAADLVVLAVPWHMVVPLVEQLPPWHGRILVDATAQASHLRLPQPHDLGGLSSSEVVQASAAGARVVKAFCTLPASVLALPPASAAGRRVMFLSGDDAEARSAVSSLIDDIGYAAVDLGSLSTGSALQQPGGPLAGLDLRLPHDAVIE</sequence>
<dbReference type="InterPro" id="IPR028939">
    <property type="entry name" value="P5C_Rdtase_cat_N"/>
</dbReference>
<dbReference type="InterPro" id="IPR051267">
    <property type="entry name" value="STEAP_metalloreductase"/>
</dbReference>
<comment type="caution">
    <text evidence="3">The sequence shown here is derived from an EMBL/GenBank/DDBJ whole genome shotgun (WGS) entry which is preliminary data.</text>
</comment>